<evidence type="ECO:0000313" key="1">
    <source>
        <dbReference type="EMBL" id="MEB3344250.1"/>
    </source>
</evidence>
<organism evidence="1 2">
    <name type="scientific">Aquimarina gracilis</name>
    <dbReference type="NCBI Taxonomy" id="874422"/>
    <lineage>
        <taxon>Bacteria</taxon>
        <taxon>Pseudomonadati</taxon>
        <taxon>Bacteroidota</taxon>
        <taxon>Flavobacteriia</taxon>
        <taxon>Flavobacteriales</taxon>
        <taxon>Flavobacteriaceae</taxon>
        <taxon>Aquimarina</taxon>
    </lineage>
</organism>
<keyword evidence="2" id="KW-1185">Reference proteome</keyword>
<proteinExistence type="predicted"/>
<dbReference type="Proteomes" id="UP001327027">
    <property type="component" value="Unassembled WGS sequence"/>
</dbReference>
<dbReference type="EMBL" id="JAYKLX010000001">
    <property type="protein sequence ID" value="MEB3344250.1"/>
    <property type="molecule type" value="Genomic_DNA"/>
</dbReference>
<comment type="caution">
    <text evidence="1">The sequence shown here is derived from an EMBL/GenBank/DDBJ whole genome shotgun (WGS) entry which is preliminary data.</text>
</comment>
<accession>A0ABU5ZQ98</accession>
<dbReference type="RefSeq" id="WP_324178300.1">
    <property type="nucleotide sequence ID" value="NZ_BAABAW010000016.1"/>
</dbReference>
<name>A0ABU5ZQ98_9FLAO</name>
<evidence type="ECO:0000313" key="2">
    <source>
        <dbReference type="Proteomes" id="UP001327027"/>
    </source>
</evidence>
<gene>
    <name evidence="1" type="ORF">U6A24_02200</name>
</gene>
<sequence length="118" mass="13948">MSNNDHIVAVNKLFDEVAKADLYPQLLKQLQKDLHRAGIDHDIDPEIKSNNLIVELNNLLYDQLQNAFNDFLNLLYAVDVSEKEIKDFQSENIEEIAMYTTYLILKREWKKVWLRNNL</sequence>
<reference evidence="1 2" key="1">
    <citation type="journal article" date="2013" name="Int. J. Syst. Evol. Microbiol.">
        <title>Aquimarina gracilis sp. nov., isolated from the gut microflora of a mussel, Mytilus coruscus, and emended description of Aquimarina spongiae.</title>
        <authorList>
            <person name="Park S.C."/>
            <person name="Choe H.N."/>
            <person name="Baik K.S."/>
            <person name="Seong C.N."/>
        </authorList>
    </citation>
    <scope>NUCLEOTIDE SEQUENCE [LARGE SCALE GENOMIC DNA]</scope>
    <source>
        <strain evidence="1 2">PSC32</strain>
    </source>
</reference>
<protein>
    <submittedName>
        <fullName evidence="1">Uncharacterized protein</fullName>
    </submittedName>
</protein>